<sequence length="301" mass="33136">MDYDPFGNAVMVEKLAPASTTKLPSIGFSTKYQDEETGLYYYGYRYYDPVTGRWSSRDPIGEEGGVNLYRFGPNSPVNGYDYLGNSWIEQEIARLLAEPFEAFGDEIERGLQEASDAMKEALEAEFERFKPDAKQKFKKTYRLRKDIVSNDLVTFWVGGQVSLSADCCCVTVSGAPAASLTLKSPSFLGVFQVVGGLSGAVSTSWTYCHEPDTSEWEELHLGINGKIGLRGSLPGAGSIPGLKNAFAEGGAFAQLDVDLLEGWSSRTYSAGWYAQASLRVDVGFWDFEQVWGTSSGDFNFF</sequence>
<reference evidence="1 2" key="1">
    <citation type="submission" date="2020-08" db="EMBL/GenBank/DDBJ databases">
        <title>Genomic Encyclopedia of Type Strains, Phase IV (KMG-IV): sequencing the most valuable type-strain genomes for metagenomic binning, comparative biology and taxonomic classification.</title>
        <authorList>
            <person name="Goeker M."/>
        </authorList>
    </citation>
    <scope>NUCLEOTIDE SEQUENCE [LARGE SCALE GENOMIC DNA]</scope>
    <source>
        <strain evidence="1 2">YC6886</strain>
    </source>
</reference>
<dbReference type="Gene3D" id="2.180.10.10">
    <property type="entry name" value="RHS repeat-associated core"/>
    <property type="match status" value="1"/>
</dbReference>
<name>A0A840UZB7_9BACT</name>
<dbReference type="InterPro" id="IPR050708">
    <property type="entry name" value="T6SS_VgrG/RHS"/>
</dbReference>
<evidence type="ECO:0000313" key="1">
    <source>
        <dbReference type="EMBL" id="MBB5351457.1"/>
    </source>
</evidence>
<dbReference type="InterPro" id="IPR022385">
    <property type="entry name" value="Rhs_assc_core"/>
</dbReference>
<gene>
    <name evidence="1" type="ORF">HNR46_001693</name>
</gene>
<evidence type="ECO:0000313" key="2">
    <source>
        <dbReference type="Proteomes" id="UP000557717"/>
    </source>
</evidence>
<comment type="caution">
    <text evidence="1">The sequence shown here is derived from an EMBL/GenBank/DDBJ whole genome shotgun (WGS) entry which is preliminary data.</text>
</comment>
<dbReference type="EMBL" id="JACHFD010000006">
    <property type="protein sequence ID" value="MBB5351457.1"/>
    <property type="molecule type" value="Genomic_DNA"/>
</dbReference>
<protein>
    <submittedName>
        <fullName evidence="1">RHS repeat-associated protein</fullName>
    </submittedName>
</protein>
<keyword evidence="2" id="KW-1185">Reference proteome</keyword>
<proteinExistence type="predicted"/>
<dbReference type="AlphaFoldDB" id="A0A840UZB7"/>
<dbReference type="NCBIfam" id="TIGR03696">
    <property type="entry name" value="Rhs_assc_core"/>
    <property type="match status" value="1"/>
</dbReference>
<organism evidence="1 2">
    <name type="scientific">Haloferula luteola</name>
    <dbReference type="NCBI Taxonomy" id="595692"/>
    <lineage>
        <taxon>Bacteria</taxon>
        <taxon>Pseudomonadati</taxon>
        <taxon>Verrucomicrobiota</taxon>
        <taxon>Verrucomicrobiia</taxon>
        <taxon>Verrucomicrobiales</taxon>
        <taxon>Verrucomicrobiaceae</taxon>
        <taxon>Haloferula</taxon>
    </lineage>
</organism>
<accession>A0A840UZB7</accession>
<dbReference type="Proteomes" id="UP000557717">
    <property type="component" value="Unassembled WGS sequence"/>
</dbReference>
<dbReference type="PANTHER" id="PTHR32305">
    <property type="match status" value="1"/>
</dbReference>
<dbReference type="PANTHER" id="PTHR32305:SF15">
    <property type="entry name" value="PROTEIN RHSA-RELATED"/>
    <property type="match status" value="1"/>
</dbReference>